<proteinExistence type="inferred from homology"/>
<dbReference type="EMBL" id="JAPFFF010000043">
    <property type="protein sequence ID" value="KAK8841063.1"/>
    <property type="molecule type" value="Genomic_DNA"/>
</dbReference>
<dbReference type="SMART" id="SM00156">
    <property type="entry name" value="PP2Ac"/>
    <property type="match status" value="1"/>
</dbReference>
<dbReference type="InterPro" id="IPR029052">
    <property type="entry name" value="Metallo-depent_PP-like"/>
</dbReference>
<dbReference type="Proteomes" id="UP001470230">
    <property type="component" value="Unassembled WGS sequence"/>
</dbReference>
<comment type="catalytic activity">
    <reaction evidence="1">
        <text>O-phospho-L-threonyl-[protein] + H2O = L-threonyl-[protein] + phosphate</text>
        <dbReference type="Rhea" id="RHEA:47004"/>
        <dbReference type="Rhea" id="RHEA-COMP:11060"/>
        <dbReference type="Rhea" id="RHEA-COMP:11605"/>
        <dbReference type="ChEBI" id="CHEBI:15377"/>
        <dbReference type="ChEBI" id="CHEBI:30013"/>
        <dbReference type="ChEBI" id="CHEBI:43474"/>
        <dbReference type="ChEBI" id="CHEBI:61977"/>
        <dbReference type="EC" id="3.1.3.16"/>
    </reaction>
</comment>
<gene>
    <name evidence="4" type="ORF">M9Y10_027901</name>
</gene>
<dbReference type="InterPro" id="IPR004843">
    <property type="entry name" value="Calcineurin-like_PHP"/>
</dbReference>
<comment type="caution">
    <text evidence="4">The sequence shown here is derived from an EMBL/GenBank/DDBJ whole genome shotgun (WGS) entry which is preliminary data.</text>
</comment>
<keyword evidence="1" id="KW-0378">Hydrolase</keyword>
<protein>
    <recommendedName>
        <fullName evidence="1">Serine/threonine-protein phosphatase</fullName>
        <ecNumber evidence="1">3.1.3.16</ecNumber>
    </recommendedName>
</protein>
<comment type="similarity">
    <text evidence="1">Belongs to the PPP phosphatase family.</text>
</comment>
<evidence type="ECO:0000256" key="2">
    <source>
        <dbReference type="SAM" id="MobiDB-lite"/>
    </source>
</evidence>
<accession>A0ABR2H4A3</accession>
<dbReference type="EC" id="3.1.3.16" evidence="1"/>
<dbReference type="CDD" id="cd00144">
    <property type="entry name" value="MPP_PPP_family"/>
    <property type="match status" value="1"/>
</dbReference>
<sequence length="449" mass="51430">MSKTASYILSAYSFLFEHLIDKVLDVGYQAKNGNPIPSFDEELLIDLCSESQSLFEKESNVLELSGDFIIVGDIHGSLHDLFRILKFLQENNSKALFLGDYVDRGNFSLECITILLALKILYPDSIFLLRGNHEFDNICSQYGFKDEILNYHNPKKLTKSSNNQKKSSNEKDQEHADQYDKYYAEFKHEDCYKYTELLYNAFLDVFSYLPICAVINKTTFCIHGGLSPKIDHIGHLSELICRPIHNFDENIILSDVVWSDPADYSSCCFDDNPRGRGCLFNYEAAINFLKKSSLTRMIRAHQCVVNGSLYHFGDKCITVFSASSYDSYMGNNSAILQLFQKDDSILVQTFSPLIRLEKIDASYYKVQSLNLSDDKIKFCFSLLHPTLLVSSSIRMTPVKRANIRSQKSDSLIALQRNPKKRLTPLNKQKFITNPRRSCQFARNPLLDII</sequence>
<keyword evidence="5" id="KW-1185">Reference proteome</keyword>
<dbReference type="PROSITE" id="PS00125">
    <property type="entry name" value="SER_THR_PHOSPHATASE"/>
    <property type="match status" value="1"/>
</dbReference>
<dbReference type="PRINTS" id="PR00114">
    <property type="entry name" value="STPHPHTASE"/>
</dbReference>
<feature type="domain" description="Serine/threonine specific protein phosphatases" evidence="3">
    <location>
        <begin position="129"/>
        <end position="134"/>
    </location>
</feature>
<feature type="region of interest" description="Disordered" evidence="2">
    <location>
        <begin position="155"/>
        <end position="176"/>
    </location>
</feature>
<evidence type="ECO:0000256" key="1">
    <source>
        <dbReference type="RuleBase" id="RU004273"/>
    </source>
</evidence>
<feature type="compositionally biased region" description="Basic and acidic residues" evidence="2">
    <location>
        <begin position="167"/>
        <end position="176"/>
    </location>
</feature>
<dbReference type="PANTHER" id="PTHR11668:SF494">
    <property type="entry name" value="PROTEIN PHOSPHATASE, PUTATIVE-RELATED"/>
    <property type="match status" value="1"/>
</dbReference>
<dbReference type="PANTHER" id="PTHR11668">
    <property type="entry name" value="SERINE/THREONINE PROTEIN PHOSPHATASE"/>
    <property type="match status" value="1"/>
</dbReference>
<name>A0ABR2H4A3_9EUKA</name>
<dbReference type="Gene3D" id="3.60.21.10">
    <property type="match status" value="1"/>
</dbReference>
<evidence type="ECO:0000313" key="5">
    <source>
        <dbReference type="Proteomes" id="UP001470230"/>
    </source>
</evidence>
<dbReference type="InterPro" id="IPR006186">
    <property type="entry name" value="Ser/Thr-sp_prot-phosphatase"/>
</dbReference>
<dbReference type="InterPro" id="IPR050341">
    <property type="entry name" value="PP1_catalytic_subunit"/>
</dbReference>
<reference evidence="4 5" key="1">
    <citation type="submission" date="2024-04" db="EMBL/GenBank/DDBJ databases">
        <title>Tritrichomonas musculus Genome.</title>
        <authorList>
            <person name="Alves-Ferreira E."/>
            <person name="Grigg M."/>
            <person name="Lorenzi H."/>
            <person name="Galac M."/>
        </authorList>
    </citation>
    <scope>NUCLEOTIDE SEQUENCE [LARGE SCALE GENOMIC DNA]</scope>
    <source>
        <strain evidence="4 5">EAF2021</strain>
    </source>
</reference>
<dbReference type="Pfam" id="PF00149">
    <property type="entry name" value="Metallophos"/>
    <property type="match status" value="1"/>
</dbReference>
<organism evidence="4 5">
    <name type="scientific">Tritrichomonas musculus</name>
    <dbReference type="NCBI Taxonomy" id="1915356"/>
    <lineage>
        <taxon>Eukaryota</taxon>
        <taxon>Metamonada</taxon>
        <taxon>Parabasalia</taxon>
        <taxon>Tritrichomonadida</taxon>
        <taxon>Tritrichomonadidae</taxon>
        <taxon>Tritrichomonas</taxon>
    </lineage>
</organism>
<evidence type="ECO:0000259" key="3">
    <source>
        <dbReference type="PROSITE" id="PS00125"/>
    </source>
</evidence>
<evidence type="ECO:0000313" key="4">
    <source>
        <dbReference type="EMBL" id="KAK8841063.1"/>
    </source>
</evidence>
<dbReference type="SUPFAM" id="SSF56300">
    <property type="entry name" value="Metallo-dependent phosphatases"/>
    <property type="match status" value="1"/>
</dbReference>